<keyword evidence="4 7" id="KW-0808">Transferase</keyword>
<dbReference type="PROSITE" id="PS00533">
    <property type="entry name" value="PORPHOBILINOGEN_DEAM"/>
    <property type="match status" value="1"/>
</dbReference>
<dbReference type="PANTHER" id="PTHR11557:SF0">
    <property type="entry name" value="PORPHOBILINOGEN DEAMINASE"/>
    <property type="match status" value="1"/>
</dbReference>
<evidence type="ECO:0000256" key="6">
    <source>
        <dbReference type="ARBA" id="ARBA00048169"/>
    </source>
</evidence>
<evidence type="ECO:0000256" key="3">
    <source>
        <dbReference type="ARBA" id="ARBA00011245"/>
    </source>
</evidence>
<dbReference type="PIRSF" id="PIRSF001438">
    <property type="entry name" value="4pyrrol_synth_OHMeBilane_synth"/>
    <property type="match status" value="1"/>
</dbReference>
<dbReference type="Gene3D" id="3.30.160.40">
    <property type="entry name" value="Porphobilinogen deaminase, C-terminal domain"/>
    <property type="match status" value="1"/>
</dbReference>
<dbReference type="NCBIfam" id="TIGR00212">
    <property type="entry name" value="hemC"/>
    <property type="match status" value="1"/>
</dbReference>
<dbReference type="EC" id="2.5.1.61" evidence="7"/>
<dbReference type="RefSeq" id="WP_093782362.1">
    <property type="nucleotide sequence ID" value="NZ_FNIE01000001.1"/>
</dbReference>
<evidence type="ECO:0000259" key="9">
    <source>
        <dbReference type="Pfam" id="PF03900"/>
    </source>
</evidence>
<dbReference type="FunFam" id="3.40.190.10:FF:000005">
    <property type="entry name" value="Porphobilinogen deaminase"/>
    <property type="match status" value="1"/>
</dbReference>
<dbReference type="InterPro" id="IPR000860">
    <property type="entry name" value="HemC"/>
</dbReference>
<dbReference type="InterPro" id="IPR022418">
    <property type="entry name" value="Porphobilinogen_deaminase_C"/>
</dbReference>
<name>A0A1G9VHS6_9ACTN</name>
<evidence type="ECO:0000256" key="4">
    <source>
        <dbReference type="ARBA" id="ARBA00022679"/>
    </source>
</evidence>
<comment type="cofactor">
    <cofactor evidence="7">
        <name>dipyrromethane</name>
        <dbReference type="ChEBI" id="CHEBI:60342"/>
    </cofactor>
    <text evidence="7">Binds 1 dipyrromethane group covalently.</text>
</comment>
<comment type="catalytic activity">
    <reaction evidence="6 7">
        <text>4 porphobilinogen + H2O = hydroxymethylbilane + 4 NH4(+)</text>
        <dbReference type="Rhea" id="RHEA:13185"/>
        <dbReference type="ChEBI" id="CHEBI:15377"/>
        <dbReference type="ChEBI" id="CHEBI:28938"/>
        <dbReference type="ChEBI" id="CHEBI:57845"/>
        <dbReference type="ChEBI" id="CHEBI:58126"/>
        <dbReference type="EC" id="2.5.1.61"/>
    </reaction>
</comment>
<dbReference type="HAMAP" id="MF_00260">
    <property type="entry name" value="Porphobil_deam"/>
    <property type="match status" value="1"/>
</dbReference>
<evidence type="ECO:0000313" key="11">
    <source>
        <dbReference type="Proteomes" id="UP000199341"/>
    </source>
</evidence>
<comment type="similarity">
    <text evidence="2 7">Belongs to the HMBS family.</text>
</comment>
<gene>
    <name evidence="7" type="primary">hemC</name>
    <name evidence="10" type="ORF">SAMN05216259_101281</name>
</gene>
<keyword evidence="11" id="KW-1185">Reference proteome</keyword>
<dbReference type="STRING" id="310781.SAMN05216259_101281"/>
<dbReference type="GO" id="GO:0006782">
    <property type="term" value="P:protoporphyrinogen IX biosynthetic process"/>
    <property type="evidence" value="ECO:0007669"/>
    <property type="project" value="UniProtKB-UniRule"/>
</dbReference>
<evidence type="ECO:0000256" key="5">
    <source>
        <dbReference type="ARBA" id="ARBA00023244"/>
    </source>
</evidence>
<dbReference type="InterPro" id="IPR022417">
    <property type="entry name" value="Porphobilin_deaminase_N"/>
</dbReference>
<evidence type="ECO:0000256" key="1">
    <source>
        <dbReference type="ARBA" id="ARBA00002869"/>
    </source>
</evidence>
<dbReference type="GO" id="GO:0004418">
    <property type="term" value="F:hydroxymethylbilane synthase activity"/>
    <property type="evidence" value="ECO:0007669"/>
    <property type="project" value="UniProtKB-UniRule"/>
</dbReference>
<feature type="domain" description="Porphobilinogen deaminase N-terminal" evidence="8">
    <location>
        <begin position="10"/>
        <end position="226"/>
    </location>
</feature>
<accession>A0A1G9VHS6</accession>
<evidence type="ECO:0000256" key="7">
    <source>
        <dbReference type="HAMAP-Rule" id="MF_00260"/>
    </source>
</evidence>
<comment type="miscellaneous">
    <text evidence="7">The porphobilinogen subunits are added to the dipyrromethane group.</text>
</comment>
<keyword evidence="5 7" id="KW-0627">Porphyrin biosynthesis</keyword>
<feature type="modified residue" description="S-(dipyrrolylmethanemethyl)cysteine" evidence="7">
    <location>
        <position position="257"/>
    </location>
</feature>
<dbReference type="Gene3D" id="3.40.190.10">
    <property type="entry name" value="Periplasmic binding protein-like II"/>
    <property type="match status" value="2"/>
</dbReference>
<dbReference type="SUPFAM" id="SSF53850">
    <property type="entry name" value="Periplasmic binding protein-like II"/>
    <property type="match status" value="1"/>
</dbReference>
<comment type="subunit">
    <text evidence="3 7">Monomer.</text>
</comment>
<dbReference type="PANTHER" id="PTHR11557">
    <property type="entry name" value="PORPHOBILINOGEN DEAMINASE"/>
    <property type="match status" value="1"/>
</dbReference>
<comment type="function">
    <text evidence="1 7">Tetrapolymerization of the monopyrrole PBG into the hydroxymethylbilane pre-uroporphyrinogen in several discrete steps.</text>
</comment>
<dbReference type="GO" id="GO:0005737">
    <property type="term" value="C:cytoplasm"/>
    <property type="evidence" value="ECO:0007669"/>
    <property type="project" value="UniProtKB-UniRule"/>
</dbReference>
<sequence>MSTFPNGRTLRIGTRSSPMALAQANTVADLLRKERPELRVELMPVTTQADLWQGDLQQLGGKGLFVKQIDAMLQRGEADVAVHCVKDVPGDTPLPEGLVFAAFLPRDDVRDVLLFPEGSERRTLGDLPPGAIVATSSVRRAAQLKRLRPDLTITRARGAVGTRIEKLDGRREPDGGTAPDAMVLATSGLERLGLTHRGRQVFTVDEVLPAVGSGALGLECRHDDGPVADLLARLNHEPTMTEVSAEREMLHGLRGHCNSPIAGHCTTDPDGRLSLRGMVFSPDGSAVVRAHLRDESGDGPADLGARVCAELLRQGARDIIEDIPH</sequence>
<protein>
    <recommendedName>
        <fullName evidence="7">Porphobilinogen deaminase</fullName>
        <shortName evidence="7">PBG</shortName>
        <ecNumber evidence="7">2.5.1.61</ecNumber>
    </recommendedName>
    <alternativeName>
        <fullName evidence="7">Hydroxymethylbilane synthase</fullName>
        <shortName evidence="7">HMBS</shortName>
    </alternativeName>
    <alternativeName>
        <fullName evidence="7">Pre-uroporphyrinogen synthase</fullName>
    </alternativeName>
</protein>
<reference evidence="10 11" key="1">
    <citation type="submission" date="2016-10" db="EMBL/GenBank/DDBJ databases">
        <authorList>
            <person name="de Groot N.N."/>
        </authorList>
    </citation>
    <scope>NUCLEOTIDE SEQUENCE [LARGE SCALE GENOMIC DNA]</scope>
    <source>
        <strain evidence="10 11">CGMCC 4.2022</strain>
    </source>
</reference>
<dbReference type="EMBL" id="FNIE01000001">
    <property type="protein sequence ID" value="SDM71699.1"/>
    <property type="molecule type" value="Genomic_DNA"/>
</dbReference>
<organism evidence="10 11">
    <name type="scientific">Actinacidiphila guanduensis</name>
    <dbReference type="NCBI Taxonomy" id="310781"/>
    <lineage>
        <taxon>Bacteria</taxon>
        <taxon>Bacillati</taxon>
        <taxon>Actinomycetota</taxon>
        <taxon>Actinomycetes</taxon>
        <taxon>Kitasatosporales</taxon>
        <taxon>Streptomycetaceae</taxon>
        <taxon>Actinacidiphila</taxon>
    </lineage>
</organism>
<dbReference type="InterPro" id="IPR022419">
    <property type="entry name" value="Porphobilin_deaminase_cofac_BS"/>
</dbReference>
<evidence type="ECO:0000256" key="2">
    <source>
        <dbReference type="ARBA" id="ARBA00005638"/>
    </source>
</evidence>
<dbReference type="OrthoDB" id="9810298at2"/>
<dbReference type="Pfam" id="PF01379">
    <property type="entry name" value="Porphobil_deam"/>
    <property type="match status" value="1"/>
</dbReference>
<dbReference type="Pfam" id="PF03900">
    <property type="entry name" value="Porphobil_deamC"/>
    <property type="match status" value="1"/>
</dbReference>
<dbReference type="AlphaFoldDB" id="A0A1G9VHS6"/>
<evidence type="ECO:0000313" key="10">
    <source>
        <dbReference type="EMBL" id="SDM71699.1"/>
    </source>
</evidence>
<evidence type="ECO:0000259" key="8">
    <source>
        <dbReference type="Pfam" id="PF01379"/>
    </source>
</evidence>
<proteinExistence type="inferred from homology"/>
<dbReference type="SUPFAM" id="SSF54782">
    <property type="entry name" value="Porphobilinogen deaminase (hydroxymethylbilane synthase), C-terminal domain"/>
    <property type="match status" value="1"/>
</dbReference>
<dbReference type="Proteomes" id="UP000199341">
    <property type="component" value="Unassembled WGS sequence"/>
</dbReference>
<feature type="domain" description="Porphobilinogen deaminase C-terminal" evidence="9">
    <location>
        <begin position="241"/>
        <end position="312"/>
    </location>
</feature>
<dbReference type="PRINTS" id="PR00151">
    <property type="entry name" value="PORPHBDMNASE"/>
</dbReference>
<dbReference type="InterPro" id="IPR036803">
    <property type="entry name" value="Porphobilinogen_deaminase_C_sf"/>
</dbReference>